<accession>A0A2G5VPX3</accession>
<protein>
    <recommendedName>
        <fullName evidence="4">DUF7154 domain-containing protein</fullName>
    </recommendedName>
</protein>
<keyword evidence="2" id="KW-1133">Transmembrane helix</keyword>
<evidence type="ECO:0000313" key="6">
    <source>
        <dbReference type="Proteomes" id="UP000230233"/>
    </source>
</evidence>
<dbReference type="GO" id="GO:0045087">
    <property type="term" value="P:innate immune response"/>
    <property type="evidence" value="ECO:0007669"/>
    <property type="project" value="TreeGrafter"/>
</dbReference>
<evidence type="ECO:0000313" key="5">
    <source>
        <dbReference type="EMBL" id="PIC53828.1"/>
    </source>
</evidence>
<dbReference type="Proteomes" id="UP000230233">
    <property type="component" value="Chromosome I"/>
</dbReference>
<keyword evidence="6" id="KW-1185">Reference proteome</keyword>
<proteinExistence type="predicted"/>
<feature type="region of interest" description="Disordered" evidence="1">
    <location>
        <begin position="145"/>
        <end position="180"/>
    </location>
</feature>
<feature type="transmembrane region" description="Helical" evidence="2">
    <location>
        <begin position="85"/>
        <end position="107"/>
    </location>
</feature>
<feature type="domain" description="DUF7154" evidence="4">
    <location>
        <begin position="355"/>
        <end position="458"/>
    </location>
</feature>
<dbReference type="PANTHER" id="PTHR23062:SF3">
    <property type="entry name" value="ANF_RECEPTOR DOMAIN-CONTAINING PROTEIN-RELATED"/>
    <property type="match status" value="1"/>
</dbReference>
<feature type="compositionally biased region" description="Polar residues" evidence="1">
    <location>
        <begin position="145"/>
        <end position="160"/>
    </location>
</feature>
<keyword evidence="3" id="KW-0732">Signal</keyword>
<sequence length="470" mass="52454">MIMNVNQLIIIWIFDLSVSANNEDPLGIVHLIGYAPPAYVEEETIEKPAVEVSGPLGTTVFDPVERQRHFGILTYTVNDRFKKMMIILVIMSILLIGIIVTLLVVLLRHGGSEDAGTTPKIVTGSIPMTTTTTQMAALTSQITSANPEKTTVKSSPTIRTHTVPHINPTNPIQTKSPFSPDDTSCKAKTYPATFLFAYSNDLSSKTVLDTWHGFTRYENYADEQYSWDVASTIQNNLPDPNQGFQNSSSGSNVFDVIEKFFSNPQAPVCGSVMLILLKRYPNEVDISRLVSIIRYHHAIVHVMTSATQSGGSQPKTMYSIASKTNGMGAFEYDEYFYSIIGFFPLFAPYPVYATTIQLSGSGTKSLPHCYLPHPDNYYIALTFQDHVPIDLFQNLNLRWTNSEDSGSFQVVSKDISVVWDNGTYSSGWSGFGYTIYSMSLDYSYLGQDVQNLQIRIYSRTPLDNWLPYSD</sequence>
<dbReference type="PANTHER" id="PTHR23062">
    <property type="entry name" value="HYPOTHETICAL PROTEIN C.ELEGANS"/>
    <property type="match status" value="1"/>
</dbReference>
<feature type="chain" id="PRO_5013935905" description="DUF7154 domain-containing protein" evidence="3">
    <location>
        <begin position="21"/>
        <end position="470"/>
    </location>
</feature>
<dbReference type="STRING" id="1611254.A0A2G5VPX3"/>
<feature type="compositionally biased region" description="Polar residues" evidence="1">
    <location>
        <begin position="167"/>
        <end position="177"/>
    </location>
</feature>
<reference evidence="6" key="1">
    <citation type="submission" date="2017-10" db="EMBL/GenBank/DDBJ databases">
        <title>Rapid genome shrinkage in a self-fertile nematode reveals novel sperm competition proteins.</title>
        <authorList>
            <person name="Yin D."/>
            <person name="Schwarz E.M."/>
            <person name="Thomas C.G."/>
            <person name="Felde R.L."/>
            <person name="Korf I.F."/>
            <person name="Cutter A.D."/>
            <person name="Schartner C.M."/>
            <person name="Ralston E.J."/>
            <person name="Meyer B.J."/>
            <person name="Haag E.S."/>
        </authorList>
    </citation>
    <scope>NUCLEOTIDE SEQUENCE [LARGE SCALE GENOMIC DNA]</scope>
    <source>
        <strain evidence="6">JU1422</strain>
    </source>
</reference>
<dbReference type="AlphaFoldDB" id="A0A2G5VPX3"/>
<keyword evidence="2" id="KW-0812">Transmembrane</keyword>
<dbReference type="InterPro" id="IPR055578">
    <property type="entry name" value="DUF7154"/>
</dbReference>
<keyword evidence="2" id="KW-0472">Membrane</keyword>
<evidence type="ECO:0000256" key="1">
    <source>
        <dbReference type="SAM" id="MobiDB-lite"/>
    </source>
</evidence>
<evidence type="ECO:0000256" key="3">
    <source>
        <dbReference type="SAM" id="SignalP"/>
    </source>
</evidence>
<comment type="caution">
    <text evidence="5">The sequence shown here is derived from an EMBL/GenBank/DDBJ whole genome shotgun (WGS) entry which is preliminary data.</text>
</comment>
<organism evidence="5 6">
    <name type="scientific">Caenorhabditis nigoni</name>
    <dbReference type="NCBI Taxonomy" id="1611254"/>
    <lineage>
        <taxon>Eukaryota</taxon>
        <taxon>Metazoa</taxon>
        <taxon>Ecdysozoa</taxon>
        <taxon>Nematoda</taxon>
        <taxon>Chromadorea</taxon>
        <taxon>Rhabditida</taxon>
        <taxon>Rhabditina</taxon>
        <taxon>Rhabditomorpha</taxon>
        <taxon>Rhabditoidea</taxon>
        <taxon>Rhabditidae</taxon>
        <taxon>Peloderinae</taxon>
        <taxon>Caenorhabditis</taxon>
    </lineage>
</organism>
<evidence type="ECO:0000256" key="2">
    <source>
        <dbReference type="SAM" id="Phobius"/>
    </source>
</evidence>
<name>A0A2G5VPX3_9PELO</name>
<dbReference type="Pfam" id="PF23673">
    <property type="entry name" value="DUF7154"/>
    <property type="match status" value="1"/>
</dbReference>
<feature type="signal peptide" evidence="3">
    <location>
        <begin position="1"/>
        <end position="20"/>
    </location>
</feature>
<dbReference type="EMBL" id="PDUG01000001">
    <property type="protein sequence ID" value="PIC53828.1"/>
    <property type="molecule type" value="Genomic_DNA"/>
</dbReference>
<gene>
    <name evidence="5" type="primary">Cnig_chr_I.g3360</name>
    <name evidence="5" type="ORF">B9Z55_003360</name>
</gene>
<evidence type="ECO:0000259" key="4">
    <source>
        <dbReference type="Pfam" id="PF23673"/>
    </source>
</evidence>